<protein>
    <recommendedName>
        <fullName evidence="1">COMM domain-containing protein 3</fullName>
    </recommendedName>
</protein>
<dbReference type="GO" id="GO:0006814">
    <property type="term" value="P:sodium ion transport"/>
    <property type="evidence" value="ECO:0007669"/>
    <property type="project" value="InterPro"/>
</dbReference>
<keyword evidence="5" id="KW-1185">Reference proteome</keyword>
<dbReference type="AlphaFoldDB" id="A0AAV2YVS0"/>
<feature type="domain" description="COMM" evidence="3">
    <location>
        <begin position="64"/>
        <end position="132"/>
    </location>
</feature>
<sequence length="134" mass="14991">MGWLFVAIYDSQVLQAWGVDDAAALTTRLAPICNDTLPLLTAILERTSMIAIFTITSVCFDFAHVVDVSWRLDYVLRSSTAGSVHEPLYFVDLTLQEPSGQFTKRAFTCTVEELRDLVYRLQEASNAIEKLAGR</sequence>
<evidence type="ECO:0000259" key="3">
    <source>
        <dbReference type="PROSITE" id="PS51269"/>
    </source>
</evidence>
<comment type="caution">
    <text evidence="4">The sequence shown here is derived from an EMBL/GenBank/DDBJ whole genome shotgun (WGS) entry which is preliminary data.</text>
</comment>
<accession>A0AAV2YVS0</accession>
<evidence type="ECO:0000313" key="5">
    <source>
        <dbReference type="Proteomes" id="UP001146120"/>
    </source>
</evidence>
<reference evidence="4" key="2">
    <citation type="journal article" date="2023" name="Microbiol Resour">
        <title>Decontamination and Annotation of the Draft Genome Sequence of the Oomycete Lagenidium giganteum ARSEF 373.</title>
        <authorList>
            <person name="Morgan W.R."/>
            <person name="Tartar A."/>
        </authorList>
    </citation>
    <scope>NUCLEOTIDE SEQUENCE</scope>
    <source>
        <strain evidence="4">ARSEF 373</strain>
    </source>
</reference>
<comment type="similarity">
    <text evidence="2">Belongs to the COMM domain-containing protein 3 family.</text>
</comment>
<evidence type="ECO:0000256" key="2">
    <source>
        <dbReference type="ARBA" id="ARBA00093469"/>
    </source>
</evidence>
<proteinExistence type="inferred from homology"/>
<gene>
    <name evidence="4" type="ORF">N0F65_009237</name>
</gene>
<dbReference type="InterPro" id="IPR037355">
    <property type="entry name" value="COMMD3"/>
</dbReference>
<reference evidence="4" key="1">
    <citation type="submission" date="2022-11" db="EMBL/GenBank/DDBJ databases">
        <authorList>
            <person name="Morgan W.R."/>
            <person name="Tartar A."/>
        </authorList>
    </citation>
    <scope>NUCLEOTIDE SEQUENCE</scope>
    <source>
        <strain evidence="4">ARSEF 373</strain>
    </source>
</reference>
<dbReference type="InterPro" id="IPR017920">
    <property type="entry name" value="COMM"/>
</dbReference>
<name>A0AAV2YVS0_9STRA</name>
<dbReference type="EMBL" id="DAKRPA010000160">
    <property type="protein sequence ID" value="DAZ96674.1"/>
    <property type="molecule type" value="Genomic_DNA"/>
</dbReference>
<dbReference type="PANTHER" id="PTHR31159">
    <property type="entry name" value="COMM DOMAIN-CONTAINING PROTEIN 3"/>
    <property type="match status" value="1"/>
</dbReference>
<dbReference type="Proteomes" id="UP001146120">
    <property type="component" value="Unassembled WGS sequence"/>
</dbReference>
<evidence type="ECO:0000313" key="4">
    <source>
        <dbReference type="EMBL" id="DAZ96674.1"/>
    </source>
</evidence>
<dbReference type="PANTHER" id="PTHR31159:SF1">
    <property type="entry name" value="COMM DOMAIN-CONTAINING PROTEIN 3"/>
    <property type="match status" value="1"/>
</dbReference>
<organism evidence="4 5">
    <name type="scientific">Lagenidium giganteum</name>
    <dbReference type="NCBI Taxonomy" id="4803"/>
    <lineage>
        <taxon>Eukaryota</taxon>
        <taxon>Sar</taxon>
        <taxon>Stramenopiles</taxon>
        <taxon>Oomycota</taxon>
        <taxon>Peronosporomycetes</taxon>
        <taxon>Pythiales</taxon>
        <taxon>Pythiaceae</taxon>
    </lineage>
</organism>
<evidence type="ECO:0000256" key="1">
    <source>
        <dbReference type="ARBA" id="ARBA00016548"/>
    </source>
</evidence>
<dbReference type="Pfam" id="PF07258">
    <property type="entry name" value="COMM_domain"/>
    <property type="match status" value="1"/>
</dbReference>
<dbReference type="PROSITE" id="PS51269">
    <property type="entry name" value="COMM"/>
    <property type="match status" value="1"/>
</dbReference>